<comment type="similarity">
    <text evidence="1">Belongs to the OsmC/Ohr family.</text>
</comment>
<dbReference type="AlphaFoldDB" id="A0A4Z0NIF4"/>
<dbReference type="EMBL" id="SRLB01000031">
    <property type="protein sequence ID" value="TGD95263.1"/>
    <property type="molecule type" value="Genomic_DNA"/>
</dbReference>
<comment type="caution">
    <text evidence="2">The sequence shown here is derived from an EMBL/GenBank/DDBJ whole genome shotgun (WGS) entry which is preliminary data.</text>
</comment>
<evidence type="ECO:0000313" key="3">
    <source>
        <dbReference type="Proteomes" id="UP000297535"/>
    </source>
</evidence>
<dbReference type="InterPro" id="IPR036102">
    <property type="entry name" value="OsmC/Ohrsf"/>
</dbReference>
<dbReference type="InterPro" id="IPR015946">
    <property type="entry name" value="KH_dom-like_a/b"/>
</dbReference>
<dbReference type="InterPro" id="IPR019953">
    <property type="entry name" value="OHR"/>
</dbReference>
<evidence type="ECO:0000313" key="2">
    <source>
        <dbReference type="EMBL" id="TGD95263.1"/>
    </source>
</evidence>
<reference evidence="2 3" key="1">
    <citation type="submission" date="2019-04" db="EMBL/GenBank/DDBJ databases">
        <authorList>
            <person name="Feng G."/>
            <person name="Zhu H."/>
        </authorList>
    </citation>
    <scope>NUCLEOTIDE SEQUENCE [LARGE SCALE GENOMIC DNA]</scope>
    <source>
        <strain evidence="2 3">6HR-1</strain>
    </source>
</reference>
<dbReference type="SUPFAM" id="SSF82784">
    <property type="entry name" value="OsmC-like"/>
    <property type="match status" value="1"/>
</dbReference>
<dbReference type="GO" id="GO:0006979">
    <property type="term" value="P:response to oxidative stress"/>
    <property type="evidence" value="ECO:0007669"/>
    <property type="project" value="InterPro"/>
</dbReference>
<proteinExistence type="inferred from homology"/>
<accession>A0A4Z0NIF4</accession>
<dbReference type="NCBIfam" id="TIGR03561">
    <property type="entry name" value="organ_hyd_perox"/>
    <property type="match status" value="1"/>
</dbReference>
<dbReference type="PANTHER" id="PTHR33797">
    <property type="entry name" value="ORGANIC HYDROPEROXIDE RESISTANCE PROTEIN-LIKE"/>
    <property type="match status" value="1"/>
</dbReference>
<gene>
    <name evidence="2" type="ORF">EU555_28805</name>
</gene>
<dbReference type="Pfam" id="PF02566">
    <property type="entry name" value="OsmC"/>
    <property type="match status" value="1"/>
</dbReference>
<name>A0A4Z0NIF4_9HYPH</name>
<evidence type="ECO:0000256" key="1">
    <source>
        <dbReference type="ARBA" id="ARBA00007378"/>
    </source>
</evidence>
<keyword evidence="3" id="KW-1185">Reference proteome</keyword>
<dbReference type="Proteomes" id="UP000297535">
    <property type="component" value="Unassembled WGS sequence"/>
</dbReference>
<dbReference type="RefSeq" id="WP_135418820.1">
    <property type="nucleotide sequence ID" value="NZ_SRLB01000031.1"/>
</dbReference>
<dbReference type="OrthoDB" id="9797508at2"/>
<protein>
    <submittedName>
        <fullName evidence="2">Ohr family peroxiredoxin</fullName>
    </submittedName>
</protein>
<dbReference type="Gene3D" id="3.30.300.20">
    <property type="match status" value="1"/>
</dbReference>
<sequence>MKDLYVARTHVEQGRDGVVRSDDGQLDVRLAFPAALGGSGQGTNPEQLFAAGFSACFASAVRFAAGQKKLDAGAVTVDTEVTLFVREDGRYGLRADFAVKAPGLSTDDVDAVIAEAKRICAYTNATAGHVETRFLVSSSD</sequence>
<dbReference type="InterPro" id="IPR003718">
    <property type="entry name" value="OsmC/Ohr_fam"/>
</dbReference>
<dbReference type="Gene3D" id="2.20.25.10">
    <property type="match status" value="1"/>
</dbReference>
<dbReference type="PANTHER" id="PTHR33797:SF2">
    <property type="entry name" value="ORGANIC HYDROPEROXIDE RESISTANCE PROTEIN-LIKE"/>
    <property type="match status" value="1"/>
</dbReference>
<organism evidence="2 3">
    <name type="scientific">Methylobacterium nonmethylotrophicum</name>
    <dbReference type="NCBI Taxonomy" id="1141884"/>
    <lineage>
        <taxon>Bacteria</taxon>
        <taxon>Pseudomonadati</taxon>
        <taxon>Pseudomonadota</taxon>
        <taxon>Alphaproteobacteria</taxon>
        <taxon>Hyphomicrobiales</taxon>
        <taxon>Methylobacteriaceae</taxon>
        <taxon>Methylobacterium</taxon>
    </lineage>
</organism>